<protein>
    <submittedName>
        <fullName evidence="1">Uncharacterized protein</fullName>
    </submittedName>
</protein>
<reference evidence="1" key="1">
    <citation type="submission" date="2022-06" db="EMBL/GenBank/DDBJ databases">
        <authorList>
            <person name="Legras J.-L."/>
            <person name="Devillers H."/>
            <person name="Grondin C."/>
        </authorList>
    </citation>
    <scope>NUCLEOTIDE SEQUENCE</scope>
    <source>
        <strain evidence="1">CLIB 1444</strain>
    </source>
</reference>
<name>A0ACA9Y605_9ASCO</name>
<dbReference type="EMBL" id="CALSDN010000004">
    <property type="protein sequence ID" value="CAH6720462.1"/>
    <property type="molecule type" value="Genomic_DNA"/>
</dbReference>
<accession>A0ACA9Y605</accession>
<keyword evidence="2" id="KW-1185">Reference proteome</keyword>
<gene>
    <name evidence="1" type="ORF">CLIB1444_04S00584</name>
</gene>
<organism evidence="1 2">
    <name type="scientific">[Candida] jaroonii</name>
    <dbReference type="NCBI Taxonomy" id="467808"/>
    <lineage>
        <taxon>Eukaryota</taxon>
        <taxon>Fungi</taxon>
        <taxon>Dikarya</taxon>
        <taxon>Ascomycota</taxon>
        <taxon>Saccharomycotina</taxon>
        <taxon>Pichiomycetes</taxon>
        <taxon>Debaryomycetaceae</taxon>
        <taxon>Yamadazyma</taxon>
    </lineage>
</organism>
<comment type="caution">
    <text evidence="1">The sequence shown here is derived from an EMBL/GenBank/DDBJ whole genome shotgun (WGS) entry which is preliminary data.</text>
</comment>
<dbReference type="Proteomes" id="UP001152531">
    <property type="component" value="Unassembled WGS sequence"/>
</dbReference>
<evidence type="ECO:0000313" key="2">
    <source>
        <dbReference type="Proteomes" id="UP001152531"/>
    </source>
</evidence>
<proteinExistence type="predicted"/>
<evidence type="ECO:0000313" key="1">
    <source>
        <dbReference type="EMBL" id="CAH6720462.1"/>
    </source>
</evidence>
<sequence>MTEPSDTAVNLKTISRIFHELSFKNNTRISEKALQLSGQYIRLFINEAIIRSNELRLEEIKEQGQVDGIDNVKKDMGEDEEEVPDMTMDEDFEEPLTQMPAIEEDDTLDARHLSKVAGVLLLDF</sequence>